<feature type="region of interest" description="Disordered" evidence="1">
    <location>
        <begin position="1"/>
        <end position="111"/>
    </location>
</feature>
<keyword evidence="3" id="KW-1185">Reference proteome</keyword>
<evidence type="ECO:0000313" key="2">
    <source>
        <dbReference type="EMBL" id="OWA55175.1"/>
    </source>
</evidence>
<comment type="caution">
    <text evidence="2">The sequence shown here is derived from an EMBL/GenBank/DDBJ whole genome shotgun (WGS) entry which is preliminary data.</text>
</comment>
<sequence>MLGKAGGRTEGEGNEESGTEGTKGRGGPARRRRAGWPKEEADDRKAAGAEQSGGKAQGYENPGEGPEVRAKQNGRAKGRAEERSGAGRRIGRRGVRRKERKDARTKSRAGL</sequence>
<organism evidence="2 3">
    <name type="scientific">Hypsibius exemplaris</name>
    <name type="common">Freshwater tardigrade</name>
    <dbReference type="NCBI Taxonomy" id="2072580"/>
    <lineage>
        <taxon>Eukaryota</taxon>
        <taxon>Metazoa</taxon>
        <taxon>Ecdysozoa</taxon>
        <taxon>Tardigrada</taxon>
        <taxon>Eutardigrada</taxon>
        <taxon>Parachela</taxon>
        <taxon>Hypsibioidea</taxon>
        <taxon>Hypsibiidae</taxon>
        <taxon>Hypsibius</taxon>
    </lineage>
</organism>
<evidence type="ECO:0000256" key="1">
    <source>
        <dbReference type="SAM" id="MobiDB-lite"/>
    </source>
</evidence>
<feature type="compositionally biased region" description="Basic residues" evidence="1">
    <location>
        <begin position="89"/>
        <end position="99"/>
    </location>
</feature>
<evidence type="ECO:0000313" key="3">
    <source>
        <dbReference type="Proteomes" id="UP000192578"/>
    </source>
</evidence>
<reference evidence="3" key="1">
    <citation type="submission" date="2017-01" db="EMBL/GenBank/DDBJ databases">
        <title>Comparative genomics of anhydrobiosis in the tardigrade Hypsibius dujardini.</title>
        <authorList>
            <person name="Yoshida Y."/>
            <person name="Koutsovoulos G."/>
            <person name="Laetsch D."/>
            <person name="Stevens L."/>
            <person name="Kumar S."/>
            <person name="Horikawa D."/>
            <person name="Ishino K."/>
            <person name="Komine S."/>
            <person name="Tomita M."/>
            <person name="Blaxter M."/>
            <person name="Arakawa K."/>
        </authorList>
    </citation>
    <scope>NUCLEOTIDE SEQUENCE [LARGE SCALE GENOMIC DNA]</scope>
    <source>
        <strain evidence="3">Z151</strain>
    </source>
</reference>
<feature type="compositionally biased region" description="Basic and acidic residues" evidence="1">
    <location>
        <begin position="36"/>
        <end position="47"/>
    </location>
</feature>
<dbReference type="AlphaFoldDB" id="A0A9X6RPR0"/>
<accession>A0A9X6RPR0</accession>
<protein>
    <submittedName>
        <fullName evidence="2">Uncharacterized protein</fullName>
    </submittedName>
</protein>
<name>A0A9X6RPR0_HYPEX</name>
<dbReference type="Proteomes" id="UP000192578">
    <property type="component" value="Unassembled WGS sequence"/>
</dbReference>
<proteinExistence type="predicted"/>
<gene>
    <name evidence="2" type="ORF">BV898_19562</name>
</gene>
<dbReference type="EMBL" id="MTYJ01000569">
    <property type="protein sequence ID" value="OWA55175.1"/>
    <property type="molecule type" value="Genomic_DNA"/>
</dbReference>